<evidence type="ECO:0000259" key="7">
    <source>
        <dbReference type="Pfam" id="PF01558"/>
    </source>
</evidence>
<gene>
    <name evidence="10" type="ORF">KALB_3136</name>
</gene>
<dbReference type="Pfam" id="PF20169">
    <property type="entry name" value="DUF6537"/>
    <property type="match status" value="1"/>
</dbReference>
<dbReference type="SUPFAM" id="SSF52922">
    <property type="entry name" value="TK C-terminal domain-like"/>
    <property type="match status" value="1"/>
</dbReference>
<dbReference type="Pfam" id="PF01558">
    <property type="entry name" value="POR"/>
    <property type="match status" value="1"/>
</dbReference>
<protein>
    <submittedName>
        <fullName evidence="10">2-oxoacid ferredoxin oxidoreductase</fullName>
        <ecNumber evidence="10">1.2.7.8</ecNumber>
    </submittedName>
</protein>
<dbReference type="GO" id="GO:0000287">
    <property type="term" value="F:magnesium ion binding"/>
    <property type="evidence" value="ECO:0007669"/>
    <property type="project" value="UniProtKB-ARBA"/>
</dbReference>
<evidence type="ECO:0000256" key="5">
    <source>
        <dbReference type="ARBA" id="ARBA00023004"/>
    </source>
</evidence>
<dbReference type="SUPFAM" id="SSF52518">
    <property type="entry name" value="Thiamin diphosphate-binding fold (THDP-binding)"/>
    <property type="match status" value="2"/>
</dbReference>
<evidence type="ECO:0000256" key="3">
    <source>
        <dbReference type="ARBA" id="ARBA00022982"/>
    </source>
</evidence>
<dbReference type="AlphaFoldDB" id="W5W5J0"/>
<feature type="domain" description="Pyruvate/ketoisovalerate oxidoreductase catalytic" evidence="7">
    <location>
        <begin position="714"/>
        <end position="901"/>
    </location>
</feature>
<evidence type="ECO:0000256" key="6">
    <source>
        <dbReference type="ARBA" id="ARBA00023014"/>
    </source>
</evidence>
<keyword evidence="3" id="KW-0249">Electron transport</keyword>
<dbReference type="NCBIfam" id="NF009589">
    <property type="entry name" value="PRK13030.1"/>
    <property type="match status" value="1"/>
</dbReference>
<dbReference type="PANTHER" id="PTHR48084:SF3">
    <property type="entry name" value="SUBUNIT OF PYRUVATE:FLAVODOXIN OXIDOREDUCTASE"/>
    <property type="match status" value="1"/>
</dbReference>
<dbReference type="InterPro" id="IPR046667">
    <property type="entry name" value="DUF6537"/>
</dbReference>
<keyword evidence="2" id="KW-0479">Metal-binding</keyword>
<dbReference type="NCBIfam" id="NF009588">
    <property type="entry name" value="PRK13029.1"/>
    <property type="match status" value="1"/>
</dbReference>
<dbReference type="EC" id="1.2.7.8" evidence="10"/>
<accession>W5W5J0</accession>
<dbReference type="RefSeq" id="WP_025356635.1">
    <property type="nucleotide sequence ID" value="NZ_CP007155.1"/>
</dbReference>
<dbReference type="InterPro" id="IPR051457">
    <property type="entry name" value="2-oxoacid:Fd_oxidoreductase"/>
</dbReference>
<dbReference type="STRING" id="1449976.KALB_3136"/>
<name>W5W5J0_9PSEU</name>
<dbReference type="EMBL" id="CP007155">
    <property type="protein sequence ID" value="AHH96503.1"/>
    <property type="molecule type" value="Genomic_DNA"/>
</dbReference>
<keyword evidence="5" id="KW-0408">Iron</keyword>
<evidence type="ECO:0000259" key="9">
    <source>
        <dbReference type="Pfam" id="PF20169"/>
    </source>
</evidence>
<feature type="domain" description="DUF6537" evidence="9">
    <location>
        <begin position="949"/>
        <end position="1130"/>
    </location>
</feature>
<dbReference type="OrthoDB" id="9803617at2"/>
<dbReference type="GO" id="GO:0030976">
    <property type="term" value="F:thiamine pyrophosphate binding"/>
    <property type="evidence" value="ECO:0007669"/>
    <property type="project" value="InterPro"/>
</dbReference>
<dbReference type="PATRIC" id="fig|1449976.3.peg.3150"/>
<dbReference type="GO" id="GO:0045333">
    <property type="term" value="P:cellular respiration"/>
    <property type="evidence" value="ECO:0007669"/>
    <property type="project" value="UniProtKB-ARBA"/>
</dbReference>
<evidence type="ECO:0000259" key="8">
    <source>
        <dbReference type="Pfam" id="PF02775"/>
    </source>
</evidence>
<dbReference type="eggNOG" id="COG1014">
    <property type="taxonomic scope" value="Bacteria"/>
</dbReference>
<dbReference type="GO" id="GO:0043805">
    <property type="term" value="F:indolepyruvate ferredoxin oxidoreductase activity"/>
    <property type="evidence" value="ECO:0007669"/>
    <property type="project" value="UniProtKB-EC"/>
</dbReference>
<dbReference type="InterPro" id="IPR019752">
    <property type="entry name" value="Pyrv/ketoisovalerate_OxRed_cat"/>
</dbReference>
<dbReference type="Pfam" id="PF02775">
    <property type="entry name" value="TPP_enzyme_C"/>
    <property type="match status" value="1"/>
</dbReference>
<organism evidence="10 11">
    <name type="scientific">Kutzneria albida DSM 43870</name>
    <dbReference type="NCBI Taxonomy" id="1449976"/>
    <lineage>
        <taxon>Bacteria</taxon>
        <taxon>Bacillati</taxon>
        <taxon>Actinomycetota</taxon>
        <taxon>Actinomycetes</taxon>
        <taxon>Pseudonocardiales</taxon>
        <taxon>Pseudonocardiaceae</taxon>
        <taxon>Kutzneria</taxon>
    </lineage>
</organism>
<evidence type="ECO:0000313" key="10">
    <source>
        <dbReference type="EMBL" id="AHH96503.1"/>
    </source>
</evidence>
<dbReference type="eggNOG" id="COG4231">
    <property type="taxonomic scope" value="Bacteria"/>
</dbReference>
<dbReference type="InterPro" id="IPR002880">
    <property type="entry name" value="Pyrv_Fd/Flavodoxin_OxRdtase_N"/>
</dbReference>
<keyword evidence="11" id="KW-1185">Reference proteome</keyword>
<evidence type="ECO:0000256" key="4">
    <source>
        <dbReference type="ARBA" id="ARBA00023002"/>
    </source>
</evidence>
<dbReference type="GO" id="GO:0051539">
    <property type="term" value="F:4 iron, 4 sulfur cluster binding"/>
    <property type="evidence" value="ECO:0007669"/>
    <property type="project" value="UniProtKB-KW"/>
</dbReference>
<dbReference type="InterPro" id="IPR009014">
    <property type="entry name" value="Transketo_C/PFOR_II"/>
</dbReference>
<dbReference type="HOGENOM" id="CLU_009166_1_0_11"/>
<dbReference type="InterPro" id="IPR029061">
    <property type="entry name" value="THDP-binding"/>
</dbReference>
<dbReference type="SUPFAM" id="SSF53323">
    <property type="entry name" value="Pyruvate-ferredoxin oxidoreductase, PFOR, domain III"/>
    <property type="match status" value="1"/>
</dbReference>
<dbReference type="Proteomes" id="UP000019225">
    <property type="component" value="Chromosome"/>
</dbReference>
<keyword evidence="2" id="KW-0004">4Fe-4S</keyword>
<evidence type="ECO:0000313" key="11">
    <source>
        <dbReference type="Proteomes" id="UP000019225"/>
    </source>
</evidence>
<reference evidence="10 11" key="1">
    <citation type="journal article" date="2014" name="BMC Genomics">
        <title>Complete genome sequence of producer of the glycopeptide antibiotic Aculeximycin Kutzneria albida DSM 43870T, a representative of minor genus of Pseudonocardiaceae.</title>
        <authorList>
            <person name="Rebets Y."/>
            <person name="Tokovenko B."/>
            <person name="Lushchyk I."/>
            <person name="Ruckert C."/>
            <person name="Zaburannyi N."/>
            <person name="Bechthold A."/>
            <person name="Kalinowski J."/>
            <person name="Luzhetskyy A."/>
        </authorList>
    </citation>
    <scope>NUCLEOTIDE SEQUENCE [LARGE SCALE GENOMIC DNA]</scope>
    <source>
        <strain evidence="10">DSM 43870</strain>
    </source>
</reference>
<evidence type="ECO:0000256" key="2">
    <source>
        <dbReference type="ARBA" id="ARBA00022485"/>
    </source>
</evidence>
<feature type="domain" description="Thiamine pyrophosphate enzyme TPP-binding" evidence="8">
    <location>
        <begin position="446"/>
        <end position="594"/>
    </location>
</feature>
<dbReference type="CDD" id="cd07034">
    <property type="entry name" value="TPP_PYR_PFOR_IOR-alpha_like"/>
    <property type="match status" value="1"/>
</dbReference>
<keyword evidence="1" id="KW-0813">Transport</keyword>
<dbReference type="KEGG" id="kal:KALB_3136"/>
<dbReference type="InterPro" id="IPR002869">
    <property type="entry name" value="Pyrv_flavodox_OxRed_cen"/>
</dbReference>
<sequence>MSTTTPLTAREGRVMLSGVQALGRLLLDQHRADTERGWRTAGLVSGYRGSPLGGLDQLLARNAKLLAEHDIKFIPGVNEELGATVVYGSQLAQQLPDPSYEGVFGLWYGKAPGVDRSADAFKHGSWMGTTRRGGVLVVAGDDPACKSSTLPSNSTMALAESFMPVLAPSTVAEVLRLGRLGVEMSRYCGSWVGFTVLTSVADAYEAVDLGQVPTVREPEFSWQGRPWQPTHKPGVTIPDAIAMEREVLDGRLAAAVAFARANGVNEVSGATGPARLGLLAVGRAWVELREALDRLGLDEDSLPRHGIRVMKLALVHPLDTEGVREFAEGLDELVVVEDKRAFVETQVRDALYDLPRRPRVLGKTDTSGRELIPVHGELDADRLVKALSDLLVDRIGAEHLDLSHRSLRPKRLALSLSPVSRTPFFCSGCPHNRSTVVPEGSLAGAGIGCHAMTTFMDRSLGMTQMGGEGVTWVGAAPFSGTGHMFQNLGDGTFFHSGSLAIRQAVAAGTNITFKLLYNSAVAMTGGQDADGAVDPIGVTHMLHAEGVAGIVVVTDEPGKYPRATAWAPGVRVRHRDDLEAVQRELRERPGTTVILYDQACAAETRRKRKRGKAPEPAKRVLINEAVCEGCGDCGRKSNCLSVEPVDTEFGRKTRIDQTSCNKDFSCLLGDCPSFLTVLPGEVARARVRAPQLPADQPEPTARPVAANVVLVGVGGTGVVTANQVLATAALLDGLDARSLDQTGLSQKAGAVVSHLRVGPSLGERPGFVGEGGADAYLAFDALAATAPANLARCSPVRSTAVVSTSEVPTGRTVTDPHAVFPEGGSLLAAITERTRAERLLSFDALALAEQLFGATTAANFLVIGAAYQAGLLPISAAAIERAIEINGVGVATTTQAFRAGRQLVIDPSWPSSVDEQPAEVTELARAQRHLGAARELLAAHALRGELLRITELRVADLIGYQDERYARRYLEVVASVAADSVPLAEAVARNLYKLMAYKDEYEVARLHLDPELHRQTEQRFGRGARAKYLLHPPILRALGMRRKIALGRTARPVFTALRSMRRLRGTRLDVFGYAHLRRVERELVEEYLGVVRRLRGADEALALRIAELPDLVRGYEEIKLDSVRRYRSELAGLLAELDRAPVGARG</sequence>
<keyword evidence="6" id="KW-0411">Iron-sulfur</keyword>
<keyword evidence="4 10" id="KW-0560">Oxidoreductase</keyword>
<proteinExistence type="predicted"/>
<dbReference type="Gene3D" id="3.40.50.970">
    <property type="match status" value="2"/>
</dbReference>
<dbReference type="Gene3D" id="3.40.920.10">
    <property type="entry name" value="Pyruvate-ferredoxin oxidoreductase, PFOR, domain III"/>
    <property type="match status" value="1"/>
</dbReference>
<dbReference type="PANTHER" id="PTHR48084">
    <property type="entry name" value="2-OXOGLUTARATE OXIDOREDUCTASE SUBUNIT KORB-RELATED"/>
    <property type="match status" value="1"/>
</dbReference>
<evidence type="ECO:0000256" key="1">
    <source>
        <dbReference type="ARBA" id="ARBA00022448"/>
    </source>
</evidence>
<dbReference type="InterPro" id="IPR011766">
    <property type="entry name" value="TPP_enzyme_TPP-bd"/>
</dbReference>